<dbReference type="CDD" id="cd08513">
    <property type="entry name" value="PBP2_thermophilic_Hb8_like"/>
    <property type="match status" value="1"/>
</dbReference>
<name>A0A841BGN3_9PSEU</name>
<evidence type="ECO:0000256" key="4">
    <source>
        <dbReference type="ARBA" id="ARBA00022729"/>
    </source>
</evidence>
<dbReference type="GO" id="GO:1904680">
    <property type="term" value="F:peptide transmembrane transporter activity"/>
    <property type="evidence" value="ECO:0007669"/>
    <property type="project" value="TreeGrafter"/>
</dbReference>
<evidence type="ECO:0000256" key="2">
    <source>
        <dbReference type="ARBA" id="ARBA00005695"/>
    </source>
</evidence>
<feature type="domain" description="Solute-binding protein family 5" evidence="6">
    <location>
        <begin position="75"/>
        <end position="454"/>
    </location>
</feature>
<feature type="chain" id="PRO_5038919206" evidence="5">
    <location>
        <begin position="21"/>
        <end position="546"/>
    </location>
</feature>
<dbReference type="AlphaFoldDB" id="A0A841BGN3"/>
<dbReference type="PROSITE" id="PS51257">
    <property type="entry name" value="PROKAR_LIPOPROTEIN"/>
    <property type="match status" value="1"/>
</dbReference>
<evidence type="ECO:0000313" key="8">
    <source>
        <dbReference type="Proteomes" id="UP000580861"/>
    </source>
</evidence>
<dbReference type="GO" id="GO:0015833">
    <property type="term" value="P:peptide transport"/>
    <property type="evidence" value="ECO:0007669"/>
    <property type="project" value="TreeGrafter"/>
</dbReference>
<evidence type="ECO:0000256" key="1">
    <source>
        <dbReference type="ARBA" id="ARBA00004196"/>
    </source>
</evidence>
<dbReference type="RefSeq" id="WP_184904296.1">
    <property type="nucleotide sequence ID" value="NZ_JACHMX010000001.1"/>
</dbReference>
<feature type="signal peptide" evidence="5">
    <location>
        <begin position="1"/>
        <end position="20"/>
    </location>
</feature>
<dbReference type="InterPro" id="IPR000914">
    <property type="entry name" value="SBP_5_dom"/>
</dbReference>
<proteinExistence type="inferred from homology"/>
<evidence type="ECO:0000313" key="7">
    <source>
        <dbReference type="EMBL" id="MBB5857843.1"/>
    </source>
</evidence>
<dbReference type="GO" id="GO:0043190">
    <property type="term" value="C:ATP-binding cassette (ABC) transporter complex"/>
    <property type="evidence" value="ECO:0007669"/>
    <property type="project" value="InterPro"/>
</dbReference>
<organism evidence="7 8">
    <name type="scientific">Amycolatopsis umgeniensis</name>
    <dbReference type="NCBI Taxonomy" id="336628"/>
    <lineage>
        <taxon>Bacteria</taxon>
        <taxon>Bacillati</taxon>
        <taxon>Actinomycetota</taxon>
        <taxon>Actinomycetes</taxon>
        <taxon>Pseudonocardiales</taxon>
        <taxon>Pseudonocardiaceae</taxon>
        <taxon>Amycolatopsis</taxon>
    </lineage>
</organism>
<protein>
    <submittedName>
        <fullName evidence="7">Peptide/nickel transport system substrate-binding protein</fullName>
    </submittedName>
</protein>
<comment type="caution">
    <text evidence="7">The sequence shown here is derived from an EMBL/GenBank/DDBJ whole genome shotgun (WGS) entry which is preliminary data.</text>
</comment>
<evidence type="ECO:0000256" key="5">
    <source>
        <dbReference type="SAM" id="SignalP"/>
    </source>
</evidence>
<comment type="subcellular location">
    <subcellularLocation>
        <location evidence="1">Cell envelope</location>
    </subcellularLocation>
</comment>
<dbReference type="PANTHER" id="PTHR30290">
    <property type="entry name" value="PERIPLASMIC BINDING COMPONENT OF ABC TRANSPORTER"/>
    <property type="match status" value="1"/>
</dbReference>
<dbReference type="InterPro" id="IPR030678">
    <property type="entry name" value="Peptide/Ni-bd"/>
</dbReference>
<dbReference type="Proteomes" id="UP000580861">
    <property type="component" value="Unassembled WGS sequence"/>
</dbReference>
<keyword evidence="3" id="KW-0813">Transport</keyword>
<dbReference type="Gene3D" id="3.40.190.10">
    <property type="entry name" value="Periplasmic binding protein-like II"/>
    <property type="match status" value="1"/>
</dbReference>
<dbReference type="Gene3D" id="3.10.105.10">
    <property type="entry name" value="Dipeptide-binding Protein, Domain 3"/>
    <property type="match status" value="1"/>
</dbReference>
<dbReference type="Pfam" id="PF00496">
    <property type="entry name" value="SBP_bac_5"/>
    <property type="match status" value="1"/>
</dbReference>
<dbReference type="GO" id="GO:0030313">
    <property type="term" value="C:cell envelope"/>
    <property type="evidence" value="ECO:0007669"/>
    <property type="project" value="UniProtKB-SubCell"/>
</dbReference>
<gene>
    <name evidence="7" type="ORF">HDA45_007930</name>
</gene>
<evidence type="ECO:0000256" key="3">
    <source>
        <dbReference type="ARBA" id="ARBA00022448"/>
    </source>
</evidence>
<comment type="similarity">
    <text evidence="2">Belongs to the bacterial solute-binding protein 5 family.</text>
</comment>
<dbReference type="PANTHER" id="PTHR30290:SF10">
    <property type="entry name" value="PERIPLASMIC OLIGOPEPTIDE-BINDING PROTEIN-RELATED"/>
    <property type="match status" value="1"/>
</dbReference>
<dbReference type="EMBL" id="JACHMX010000001">
    <property type="protein sequence ID" value="MBB5857843.1"/>
    <property type="molecule type" value="Genomic_DNA"/>
</dbReference>
<dbReference type="InterPro" id="IPR039424">
    <property type="entry name" value="SBP_5"/>
</dbReference>
<dbReference type="SUPFAM" id="SSF53850">
    <property type="entry name" value="Periplasmic binding protein-like II"/>
    <property type="match status" value="1"/>
</dbReference>
<dbReference type="PIRSF" id="PIRSF002741">
    <property type="entry name" value="MppA"/>
    <property type="match status" value="1"/>
</dbReference>
<sequence>MRKALAALAAALLACGGLSACGRAGSETADGGIYRLGSDQAIDSMNPFVSVVTTAFAVYEQIYPTLVQLDPNREFVAEFASDWTTSEDGRTWTFHTRPGATWSDGAPLTATDAAWTLNTIAEFKDGPTAGLANYVSDLDEASTPDPNTLVLRYSRPVANVLSRLMSVPILPEHVWREYADGDGEALTTFPNNAPVVSGGPFTLVRHVPKQVALFKRNPAYYGPKPHIAGFGIQFFSSDDAMITALKSRQIDAVRTVPSTSVANLKAAGFEVISSPGLRFDSITVNANPKQRPEHRELADPLVRQAFDHAINRAAIVETSLLGHGRPGASIIPPGTANWADRSLEPTPFDLGAANRLLDQAGHRKGPDGIRIANGHPMDYPVILPEDTYGGAGLRSFQIVRSDFAKIGVRLTAKLLDNAAANEAVMANESQDFAMTMWGWSGGTGDPDDTLNYLTCQSWGILNDTGYCSEEWDDLYARQGTAMTPAERHRIVDEMQRLAARDRVLLVLSYPDSIEAHSREWTDLPQVGGNSFSSESKIPLLSVRRAG</sequence>
<dbReference type="GO" id="GO:0042597">
    <property type="term" value="C:periplasmic space"/>
    <property type="evidence" value="ECO:0007669"/>
    <property type="project" value="UniProtKB-ARBA"/>
</dbReference>
<keyword evidence="4 5" id="KW-0732">Signal</keyword>
<evidence type="ECO:0000259" key="6">
    <source>
        <dbReference type="Pfam" id="PF00496"/>
    </source>
</evidence>
<reference evidence="7 8" key="1">
    <citation type="submission" date="2020-08" db="EMBL/GenBank/DDBJ databases">
        <title>Sequencing the genomes of 1000 actinobacteria strains.</title>
        <authorList>
            <person name="Klenk H.-P."/>
        </authorList>
    </citation>
    <scope>NUCLEOTIDE SEQUENCE [LARGE SCALE GENOMIC DNA]</scope>
    <source>
        <strain evidence="7 8">DSM 45272</strain>
    </source>
</reference>
<keyword evidence="8" id="KW-1185">Reference proteome</keyword>
<accession>A0A841BGN3</accession>